<feature type="region of interest" description="Disordered" evidence="1">
    <location>
        <begin position="13"/>
        <end position="33"/>
    </location>
</feature>
<dbReference type="Proteomes" id="UP001302126">
    <property type="component" value="Unassembled WGS sequence"/>
</dbReference>
<dbReference type="AlphaFoldDB" id="A0AAN7AFR1"/>
<reference evidence="2" key="2">
    <citation type="submission" date="2023-05" db="EMBL/GenBank/DDBJ databases">
        <authorList>
            <consortium name="Lawrence Berkeley National Laboratory"/>
            <person name="Steindorff A."/>
            <person name="Hensen N."/>
            <person name="Bonometti L."/>
            <person name="Westerberg I."/>
            <person name="Brannstrom I.O."/>
            <person name="Guillou S."/>
            <person name="Cros-Aarteil S."/>
            <person name="Calhoun S."/>
            <person name="Haridas S."/>
            <person name="Kuo A."/>
            <person name="Mondo S."/>
            <person name="Pangilinan J."/>
            <person name="Riley R."/>
            <person name="Labutti K."/>
            <person name="Andreopoulos B."/>
            <person name="Lipzen A."/>
            <person name="Chen C."/>
            <person name="Yanf M."/>
            <person name="Daum C."/>
            <person name="Ng V."/>
            <person name="Clum A."/>
            <person name="Ohm R."/>
            <person name="Martin F."/>
            <person name="Silar P."/>
            <person name="Natvig D."/>
            <person name="Lalanne C."/>
            <person name="Gautier V."/>
            <person name="Ament-Velasquez S.L."/>
            <person name="Kruys A."/>
            <person name="Hutchinson M.I."/>
            <person name="Powell A.J."/>
            <person name="Barry K."/>
            <person name="Miller A.N."/>
            <person name="Grigoriev I.V."/>
            <person name="Debuchy R."/>
            <person name="Gladieux P."/>
            <person name="Thoren M.H."/>
            <person name="Johannesson H."/>
        </authorList>
    </citation>
    <scope>NUCLEOTIDE SEQUENCE</scope>
    <source>
        <strain evidence="2">PSN309</strain>
    </source>
</reference>
<sequence>MLLLIGDQILSGRGEKSRQTGQPHNRVSSSEGLQDSECIYRFQHSGLPERQELPGPLTHGHGNGHTDARGMQWHDVTIGFAYAVRELQERMVHTCMNGDFSTTGEDDIDGTDEGSPFDQEGYKVRPVCTAKRILHSAQRELVDHLEILEVQIGRVYGSWRMAHRAQCRSEEAPYQPLHKVQETSKRTYFWGTTSHQQQAEGSLHTEEQANRGRPNLQNVASH</sequence>
<protein>
    <submittedName>
        <fullName evidence="2">Uncharacterized protein</fullName>
    </submittedName>
</protein>
<dbReference type="EMBL" id="MU864467">
    <property type="protein sequence ID" value="KAK4184959.1"/>
    <property type="molecule type" value="Genomic_DNA"/>
</dbReference>
<evidence type="ECO:0000313" key="3">
    <source>
        <dbReference type="Proteomes" id="UP001302126"/>
    </source>
</evidence>
<gene>
    <name evidence="2" type="ORF">QBC35DRAFT_33097</name>
</gene>
<organism evidence="2 3">
    <name type="scientific">Podospora australis</name>
    <dbReference type="NCBI Taxonomy" id="1536484"/>
    <lineage>
        <taxon>Eukaryota</taxon>
        <taxon>Fungi</taxon>
        <taxon>Dikarya</taxon>
        <taxon>Ascomycota</taxon>
        <taxon>Pezizomycotina</taxon>
        <taxon>Sordariomycetes</taxon>
        <taxon>Sordariomycetidae</taxon>
        <taxon>Sordariales</taxon>
        <taxon>Podosporaceae</taxon>
        <taxon>Podospora</taxon>
    </lineage>
</organism>
<evidence type="ECO:0000313" key="2">
    <source>
        <dbReference type="EMBL" id="KAK4184959.1"/>
    </source>
</evidence>
<comment type="caution">
    <text evidence="2">The sequence shown here is derived from an EMBL/GenBank/DDBJ whole genome shotgun (WGS) entry which is preliminary data.</text>
</comment>
<feature type="region of interest" description="Disordered" evidence="1">
    <location>
        <begin position="49"/>
        <end position="68"/>
    </location>
</feature>
<feature type="compositionally biased region" description="Polar residues" evidence="1">
    <location>
        <begin position="19"/>
        <end position="33"/>
    </location>
</feature>
<evidence type="ECO:0000256" key="1">
    <source>
        <dbReference type="SAM" id="MobiDB-lite"/>
    </source>
</evidence>
<name>A0AAN7AFR1_9PEZI</name>
<proteinExistence type="predicted"/>
<accession>A0AAN7AFR1</accession>
<keyword evidence="3" id="KW-1185">Reference proteome</keyword>
<feature type="region of interest" description="Disordered" evidence="1">
    <location>
        <begin position="195"/>
        <end position="222"/>
    </location>
</feature>
<reference evidence="2" key="1">
    <citation type="journal article" date="2023" name="Mol. Phylogenet. Evol.">
        <title>Genome-scale phylogeny and comparative genomics of the fungal order Sordariales.</title>
        <authorList>
            <person name="Hensen N."/>
            <person name="Bonometti L."/>
            <person name="Westerberg I."/>
            <person name="Brannstrom I.O."/>
            <person name="Guillou S."/>
            <person name="Cros-Aarteil S."/>
            <person name="Calhoun S."/>
            <person name="Haridas S."/>
            <person name="Kuo A."/>
            <person name="Mondo S."/>
            <person name="Pangilinan J."/>
            <person name="Riley R."/>
            <person name="LaButti K."/>
            <person name="Andreopoulos B."/>
            <person name="Lipzen A."/>
            <person name="Chen C."/>
            <person name="Yan M."/>
            <person name="Daum C."/>
            <person name="Ng V."/>
            <person name="Clum A."/>
            <person name="Steindorff A."/>
            <person name="Ohm R.A."/>
            <person name="Martin F."/>
            <person name="Silar P."/>
            <person name="Natvig D.O."/>
            <person name="Lalanne C."/>
            <person name="Gautier V."/>
            <person name="Ament-Velasquez S.L."/>
            <person name="Kruys A."/>
            <person name="Hutchinson M.I."/>
            <person name="Powell A.J."/>
            <person name="Barry K."/>
            <person name="Miller A.N."/>
            <person name="Grigoriev I.V."/>
            <person name="Debuchy R."/>
            <person name="Gladieux P."/>
            <person name="Hiltunen Thoren M."/>
            <person name="Johannesson H."/>
        </authorList>
    </citation>
    <scope>NUCLEOTIDE SEQUENCE</scope>
    <source>
        <strain evidence="2">PSN309</strain>
    </source>
</reference>